<keyword evidence="1" id="KW-0678">Repressor</keyword>
<dbReference type="Pfam" id="PF13377">
    <property type="entry name" value="Peripla_BP_3"/>
    <property type="match status" value="1"/>
</dbReference>
<dbReference type="CDD" id="cd06291">
    <property type="entry name" value="PBP1_Qymf-like"/>
    <property type="match status" value="1"/>
</dbReference>
<dbReference type="GO" id="GO:0000976">
    <property type="term" value="F:transcription cis-regulatory region binding"/>
    <property type="evidence" value="ECO:0007669"/>
    <property type="project" value="TreeGrafter"/>
</dbReference>
<evidence type="ECO:0000259" key="6">
    <source>
        <dbReference type="PROSITE" id="PS50943"/>
    </source>
</evidence>
<accession>A0A285FDU3</accession>
<evidence type="ECO:0000256" key="1">
    <source>
        <dbReference type="ARBA" id="ARBA00022491"/>
    </source>
</evidence>
<keyword evidence="3" id="KW-0238">DNA-binding</keyword>
<dbReference type="PRINTS" id="PR00036">
    <property type="entry name" value="HTHLACI"/>
</dbReference>
<dbReference type="InterPro" id="IPR028082">
    <property type="entry name" value="Peripla_BP_I"/>
</dbReference>
<organism evidence="7 8">
    <name type="scientific">Orenia metallireducens</name>
    <dbReference type="NCBI Taxonomy" id="1413210"/>
    <lineage>
        <taxon>Bacteria</taxon>
        <taxon>Bacillati</taxon>
        <taxon>Bacillota</taxon>
        <taxon>Clostridia</taxon>
        <taxon>Halanaerobiales</taxon>
        <taxon>Halobacteroidaceae</taxon>
        <taxon>Orenia</taxon>
    </lineage>
</organism>
<dbReference type="SMART" id="SM00354">
    <property type="entry name" value="HTH_LACI"/>
    <property type="match status" value="1"/>
</dbReference>
<dbReference type="GO" id="GO:0003700">
    <property type="term" value="F:DNA-binding transcription factor activity"/>
    <property type="evidence" value="ECO:0007669"/>
    <property type="project" value="TreeGrafter"/>
</dbReference>
<dbReference type="InterPro" id="IPR046335">
    <property type="entry name" value="LacI/GalR-like_sensor"/>
</dbReference>
<sequence length="325" mass="36695">MAITLKDVAKKAGVTVTTVSRVLNNRGYISDKTRNKVYQVMEELNYQPNEIARSLSKKKSNIIGIIIPTVSHPFFSELAFYLEAYAYQKGYKIMLCNSQHDPKKEKEYTEMLRGNQVDGIIMASHTMEVSEYENLDLPIVTFDRQIEGIPYISSDNYKGASLATNLLIDKGCKKLAYISGSLSLNLLANKRNEAFINIAQSRNVDYITAQTDMNVFNTQQYEGLIRNLFKDHPDIDGVFASSDLIAANAIKVSEQLNKRIPKDIKIIGYDDIQMSSLLIPELTTIRQPIEEMSSLAIELLNKQINDNDVEIDNILPVALIERQTT</sequence>
<dbReference type="Gene3D" id="1.10.260.40">
    <property type="entry name" value="lambda repressor-like DNA-binding domains"/>
    <property type="match status" value="1"/>
</dbReference>
<dbReference type="SUPFAM" id="SSF53822">
    <property type="entry name" value="Periplasmic binding protein-like I"/>
    <property type="match status" value="1"/>
</dbReference>
<reference evidence="8" key="1">
    <citation type="submission" date="2017-09" db="EMBL/GenBank/DDBJ databases">
        <authorList>
            <person name="Varghese N."/>
            <person name="Submissions S."/>
        </authorList>
    </citation>
    <scope>NUCLEOTIDE SEQUENCE [LARGE SCALE GENOMIC DNA]</scope>
    <source>
        <strain evidence="8">MSL47</strain>
    </source>
</reference>
<evidence type="ECO:0000313" key="7">
    <source>
        <dbReference type="EMBL" id="SNY09460.1"/>
    </source>
</evidence>
<name>A0A285FDU3_9FIRM</name>
<evidence type="ECO:0000256" key="3">
    <source>
        <dbReference type="ARBA" id="ARBA00023125"/>
    </source>
</evidence>
<feature type="domain" description="HTH cro/C1-type" evidence="6">
    <location>
        <begin position="3"/>
        <end position="51"/>
    </location>
</feature>
<dbReference type="Gene3D" id="3.40.50.2300">
    <property type="match status" value="2"/>
</dbReference>
<proteinExistence type="predicted"/>
<dbReference type="CDD" id="cd01392">
    <property type="entry name" value="HTH_LacI"/>
    <property type="match status" value="1"/>
</dbReference>
<keyword evidence="8" id="KW-1185">Reference proteome</keyword>
<evidence type="ECO:0000256" key="4">
    <source>
        <dbReference type="ARBA" id="ARBA00023163"/>
    </source>
</evidence>
<dbReference type="InterPro" id="IPR010982">
    <property type="entry name" value="Lambda_DNA-bd_dom_sf"/>
</dbReference>
<dbReference type="EMBL" id="OBDZ01000002">
    <property type="protein sequence ID" value="SNY09460.1"/>
    <property type="molecule type" value="Genomic_DNA"/>
</dbReference>
<dbReference type="PANTHER" id="PTHR30146:SF95">
    <property type="entry name" value="RIBOSE OPERON REPRESSOR"/>
    <property type="match status" value="1"/>
</dbReference>
<dbReference type="OrthoDB" id="369222at2"/>
<feature type="domain" description="HTH lacI-type" evidence="5">
    <location>
        <begin position="3"/>
        <end position="57"/>
    </location>
</feature>
<dbReference type="InterPro" id="IPR001387">
    <property type="entry name" value="Cro/C1-type_HTH"/>
</dbReference>
<dbReference type="PANTHER" id="PTHR30146">
    <property type="entry name" value="LACI-RELATED TRANSCRIPTIONAL REPRESSOR"/>
    <property type="match status" value="1"/>
</dbReference>
<dbReference type="Proteomes" id="UP000219573">
    <property type="component" value="Unassembled WGS sequence"/>
</dbReference>
<evidence type="ECO:0000313" key="8">
    <source>
        <dbReference type="Proteomes" id="UP000219573"/>
    </source>
</evidence>
<dbReference type="PROSITE" id="PS50932">
    <property type="entry name" value="HTH_LACI_2"/>
    <property type="match status" value="1"/>
</dbReference>
<dbReference type="PROSITE" id="PS00356">
    <property type="entry name" value="HTH_LACI_1"/>
    <property type="match status" value="1"/>
</dbReference>
<protein>
    <submittedName>
        <fullName evidence="7">Transcriptional regulator, LacI family</fullName>
    </submittedName>
</protein>
<dbReference type="AlphaFoldDB" id="A0A285FDU3"/>
<gene>
    <name evidence="7" type="ORF">SAMN06265827_1029</name>
</gene>
<dbReference type="Pfam" id="PF00356">
    <property type="entry name" value="LacI"/>
    <property type="match status" value="1"/>
</dbReference>
<evidence type="ECO:0000259" key="5">
    <source>
        <dbReference type="PROSITE" id="PS50932"/>
    </source>
</evidence>
<keyword evidence="4" id="KW-0804">Transcription</keyword>
<dbReference type="SUPFAM" id="SSF47413">
    <property type="entry name" value="lambda repressor-like DNA-binding domains"/>
    <property type="match status" value="1"/>
</dbReference>
<dbReference type="RefSeq" id="WP_097016293.1">
    <property type="nucleotide sequence ID" value="NZ_OBDZ01000002.1"/>
</dbReference>
<keyword evidence="2" id="KW-0805">Transcription regulation</keyword>
<dbReference type="PROSITE" id="PS50943">
    <property type="entry name" value="HTH_CROC1"/>
    <property type="match status" value="1"/>
</dbReference>
<dbReference type="InterPro" id="IPR000843">
    <property type="entry name" value="HTH_LacI"/>
</dbReference>
<evidence type="ECO:0000256" key="2">
    <source>
        <dbReference type="ARBA" id="ARBA00023015"/>
    </source>
</evidence>